<dbReference type="Pfam" id="PF00583">
    <property type="entry name" value="Acetyltransf_1"/>
    <property type="match status" value="1"/>
</dbReference>
<sequence>MSEQMEVSIDYATAEDYEAWLPHWQGYQEFYEVTLSDEVTKTSWDRFLSDEHDQYCIVAKIGEEIVGFAHFLFHPSTWAVGEYCYLEDLFVSPTVRGQQVGKQLIEFLTHVAEERNCARVYWHTQETNHRAQRLYDWIAEKPGMIKYLINLPHN</sequence>
<dbReference type="InterPro" id="IPR016181">
    <property type="entry name" value="Acyl_CoA_acyltransferase"/>
</dbReference>
<evidence type="ECO:0000313" key="4">
    <source>
        <dbReference type="EMBL" id="HIW07101.1"/>
    </source>
</evidence>
<feature type="domain" description="N-acetyltransferase" evidence="3">
    <location>
        <begin position="7"/>
        <end position="154"/>
    </location>
</feature>
<evidence type="ECO:0000313" key="5">
    <source>
        <dbReference type="Proteomes" id="UP000823934"/>
    </source>
</evidence>
<dbReference type="Gene3D" id="3.40.630.30">
    <property type="match status" value="1"/>
</dbReference>
<dbReference type="InterPro" id="IPR000182">
    <property type="entry name" value="GNAT_dom"/>
</dbReference>
<comment type="caution">
    <text evidence="4">The sequence shown here is derived from an EMBL/GenBank/DDBJ whole genome shotgun (WGS) entry which is preliminary data.</text>
</comment>
<reference evidence="4" key="1">
    <citation type="journal article" date="2021" name="PeerJ">
        <title>Extensive microbial diversity within the chicken gut microbiome revealed by metagenomics and culture.</title>
        <authorList>
            <person name="Gilroy R."/>
            <person name="Ravi A."/>
            <person name="Getino M."/>
            <person name="Pursley I."/>
            <person name="Horton D.L."/>
            <person name="Alikhan N.F."/>
            <person name="Baker D."/>
            <person name="Gharbi K."/>
            <person name="Hall N."/>
            <person name="Watson M."/>
            <person name="Adriaenssens E.M."/>
            <person name="Foster-Nyarko E."/>
            <person name="Jarju S."/>
            <person name="Secka A."/>
            <person name="Antonio M."/>
            <person name="Oren A."/>
            <person name="Chaudhuri R.R."/>
            <person name="La Ragione R."/>
            <person name="Hildebrand F."/>
            <person name="Pallen M.J."/>
        </authorList>
    </citation>
    <scope>NUCLEOTIDE SEQUENCE</scope>
    <source>
        <strain evidence="4">CHK160-9182</strain>
    </source>
</reference>
<organism evidence="4 5">
    <name type="scientific">Candidatus Ignatzschineria merdigallinarum</name>
    <dbReference type="NCBI Taxonomy" id="2838621"/>
    <lineage>
        <taxon>Bacteria</taxon>
        <taxon>Pseudomonadati</taxon>
        <taxon>Pseudomonadota</taxon>
        <taxon>Gammaproteobacteria</taxon>
        <taxon>Cardiobacteriales</taxon>
        <taxon>Ignatzschineriaceae</taxon>
        <taxon>Ignatzschineria</taxon>
    </lineage>
</organism>
<evidence type="ECO:0000259" key="3">
    <source>
        <dbReference type="PROSITE" id="PS51186"/>
    </source>
</evidence>
<dbReference type="Proteomes" id="UP000823934">
    <property type="component" value="Unassembled WGS sequence"/>
</dbReference>
<name>A0A9D1Q6L4_9GAMM</name>
<dbReference type="CDD" id="cd04301">
    <property type="entry name" value="NAT_SF"/>
    <property type="match status" value="1"/>
</dbReference>
<proteinExistence type="predicted"/>
<dbReference type="InterPro" id="IPR051016">
    <property type="entry name" value="Diverse_Substrate_AcTransf"/>
</dbReference>
<dbReference type="PANTHER" id="PTHR10545:SF42">
    <property type="entry name" value="ACETYLTRANSFERASE"/>
    <property type="match status" value="1"/>
</dbReference>
<gene>
    <name evidence="4" type="ORF">H9889_07225</name>
</gene>
<dbReference type="SUPFAM" id="SSF55729">
    <property type="entry name" value="Acyl-CoA N-acyltransferases (Nat)"/>
    <property type="match status" value="1"/>
</dbReference>
<reference evidence="4" key="2">
    <citation type="submission" date="2021-04" db="EMBL/GenBank/DDBJ databases">
        <authorList>
            <person name="Gilroy R."/>
        </authorList>
    </citation>
    <scope>NUCLEOTIDE SEQUENCE</scope>
    <source>
        <strain evidence="4">CHK160-9182</strain>
    </source>
</reference>
<dbReference type="EMBL" id="DXHP01000164">
    <property type="protein sequence ID" value="HIW07101.1"/>
    <property type="molecule type" value="Genomic_DNA"/>
</dbReference>
<evidence type="ECO:0000256" key="1">
    <source>
        <dbReference type="ARBA" id="ARBA00022679"/>
    </source>
</evidence>
<evidence type="ECO:0000256" key="2">
    <source>
        <dbReference type="ARBA" id="ARBA00023315"/>
    </source>
</evidence>
<accession>A0A9D1Q6L4</accession>
<keyword evidence="2" id="KW-0012">Acyltransferase</keyword>
<dbReference type="PROSITE" id="PS51186">
    <property type="entry name" value="GNAT"/>
    <property type="match status" value="1"/>
</dbReference>
<protein>
    <submittedName>
        <fullName evidence="4">GNAT family N-acetyltransferase</fullName>
    </submittedName>
</protein>
<keyword evidence="1" id="KW-0808">Transferase</keyword>
<dbReference type="PANTHER" id="PTHR10545">
    <property type="entry name" value="DIAMINE N-ACETYLTRANSFERASE"/>
    <property type="match status" value="1"/>
</dbReference>
<dbReference type="AlphaFoldDB" id="A0A9D1Q6L4"/>
<dbReference type="GO" id="GO:0008080">
    <property type="term" value="F:N-acetyltransferase activity"/>
    <property type="evidence" value="ECO:0007669"/>
    <property type="project" value="TreeGrafter"/>
</dbReference>